<keyword evidence="1" id="KW-0472">Membrane</keyword>
<reference evidence="3" key="1">
    <citation type="journal article" date="2010" name="Nat. Biotechnol.">
        <title>Draft genome sequence of the oilseed species Ricinus communis.</title>
        <authorList>
            <person name="Chan A.P."/>
            <person name="Crabtree J."/>
            <person name="Zhao Q."/>
            <person name="Lorenzi H."/>
            <person name="Orvis J."/>
            <person name="Puiu D."/>
            <person name="Melake-Berhan A."/>
            <person name="Jones K.M."/>
            <person name="Redman J."/>
            <person name="Chen G."/>
            <person name="Cahoon E.B."/>
            <person name="Gedil M."/>
            <person name="Stanke M."/>
            <person name="Haas B.J."/>
            <person name="Wortman J.R."/>
            <person name="Fraser-Liggett C.M."/>
            <person name="Ravel J."/>
            <person name="Rabinowicz P.D."/>
        </authorList>
    </citation>
    <scope>NUCLEOTIDE SEQUENCE [LARGE SCALE GENOMIC DNA]</scope>
    <source>
        <strain evidence="3">cv. Hale</strain>
    </source>
</reference>
<feature type="transmembrane region" description="Helical" evidence="1">
    <location>
        <begin position="28"/>
        <end position="45"/>
    </location>
</feature>
<proteinExistence type="predicted"/>
<evidence type="ECO:0000256" key="1">
    <source>
        <dbReference type="SAM" id="Phobius"/>
    </source>
</evidence>
<keyword evidence="3" id="KW-1185">Reference proteome</keyword>
<keyword evidence="1" id="KW-1133">Transmembrane helix</keyword>
<sequence length="74" mass="7889">MAGPDQAAQHTTEVLHQRKNLSKCPAKMAVGGVICVATIGYFVLYSNKKPEASALDVAKVATGVSRPENTRPHK</sequence>
<gene>
    <name evidence="2" type="ORF">RCOM_0623470</name>
</gene>
<dbReference type="InParanoid" id="B9STR8"/>
<dbReference type="Proteomes" id="UP000008311">
    <property type="component" value="Unassembled WGS sequence"/>
</dbReference>
<dbReference type="EMBL" id="EQ974134">
    <property type="protein sequence ID" value="EEF32983.1"/>
    <property type="molecule type" value="Genomic_DNA"/>
</dbReference>
<evidence type="ECO:0008006" key="4">
    <source>
        <dbReference type="Google" id="ProtNLM"/>
    </source>
</evidence>
<dbReference type="AlphaFoldDB" id="B9STR8"/>
<evidence type="ECO:0000313" key="3">
    <source>
        <dbReference type="Proteomes" id="UP000008311"/>
    </source>
</evidence>
<dbReference type="eggNOG" id="ENOG502S72M">
    <property type="taxonomic scope" value="Eukaryota"/>
</dbReference>
<name>B9STR8_RICCO</name>
<evidence type="ECO:0000313" key="2">
    <source>
        <dbReference type="EMBL" id="EEF32983.1"/>
    </source>
</evidence>
<keyword evidence="1" id="KW-0812">Transmembrane</keyword>
<organism evidence="2 3">
    <name type="scientific">Ricinus communis</name>
    <name type="common">Castor bean</name>
    <dbReference type="NCBI Taxonomy" id="3988"/>
    <lineage>
        <taxon>Eukaryota</taxon>
        <taxon>Viridiplantae</taxon>
        <taxon>Streptophyta</taxon>
        <taxon>Embryophyta</taxon>
        <taxon>Tracheophyta</taxon>
        <taxon>Spermatophyta</taxon>
        <taxon>Magnoliopsida</taxon>
        <taxon>eudicotyledons</taxon>
        <taxon>Gunneridae</taxon>
        <taxon>Pentapetalae</taxon>
        <taxon>rosids</taxon>
        <taxon>fabids</taxon>
        <taxon>Malpighiales</taxon>
        <taxon>Euphorbiaceae</taxon>
        <taxon>Acalyphoideae</taxon>
        <taxon>Acalypheae</taxon>
        <taxon>Ricinus</taxon>
    </lineage>
</organism>
<protein>
    <recommendedName>
        <fullName evidence="4">Transmembrane protein</fullName>
    </recommendedName>
</protein>
<accession>B9STR8</accession>